<feature type="compositionally biased region" description="Gly residues" evidence="1">
    <location>
        <begin position="559"/>
        <end position="582"/>
    </location>
</feature>
<feature type="region of interest" description="Disordered" evidence="1">
    <location>
        <begin position="797"/>
        <end position="865"/>
    </location>
</feature>
<dbReference type="Gene3D" id="3.40.50.150">
    <property type="entry name" value="Vaccinia Virus protein VP39"/>
    <property type="match status" value="1"/>
</dbReference>
<feature type="region of interest" description="Disordered" evidence="1">
    <location>
        <begin position="1"/>
        <end position="40"/>
    </location>
</feature>
<protein>
    <submittedName>
        <fullName evidence="2">Uncharacterized protein</fullName>
    </submittedName>
</protein>
<feature type="compositionally biased region" description="Basic and acidic residues" evidence="1">
    <location>
        <begin position="137"/>
        <end position="146"/>
    </location>
</feature>
<dbReference type="OrthoDB" id="2561385at2759"/>
<feature type="compositionally biased region" description="Low complexity" evidence="1">
    <location>
        <begin position="841"/>
        <end position="850"/>
    </location>
</feature>
<feature type="compositionally biased region" description="Low complexity" evidence="1">
    <location>
        <begin position="169"/>
        <end position="182"/>
    </location>
</feature>
<feature type="region of interest" description="Disordered" evidence="1">
    <location>
        <begin position="137"/>
        <end position="479"/>
    </location>
</feature>
<feature type="region of interest" description="Disordered" evidence="1">
    <location>
        <begin position="553"/>
        <end position="592"/>
    </location>
</feature>
<dbReference type="STRING" id="5288.A0A5C5FYA3"/>
<dbReference type="EMBL" id="SOZI01000035">
    <property type="protein sequence ID" value="TNY21853.1"/>
    <property type="molecule type" value="Genomic_DNA"/>
</dbReference>
<feature type="compositionally biased region" description="Polar residues" evidence="1">
    <location>
        <begin position="305"/>
        <end position="315"/>
    </location>
</feature>
<evidence type="ECO:0000256" key="1">
    <source>
        <dbReference type="SAM" id="MobiDB-lite"/>
    </source>
</evidence>
<feature type="compositionally biased region" description="Low complexity" evidence="1">
    <location>
        <begin position="58"/>
        <end position="96"/>
    </location>
</feature>
<comment type="caution">
    <text evidence="2">The sequence shown here is derived from an EMBL/GenBank/DDBJ whole genome shotgun (WGS) entry which is preliminary data.</text>
</comment>
<name>A0A5C5FYA3_9BASI</name>
<feature type="compositionally biased region" description="Low complexity" evidence="1">
    <location>
        <begin position="821"/>
        <end position="833"/>
    </location>
</feature>
<feature type="compositionally biased region" description="Low complexity" evidence="1">
    <location>
        <begin position="356"/>
        <end position="374"/>
    </location>
</feature>
<gene>
    <name evidence="2" type="ORF">DMC30DRAFT_415606</name>
</gene>
<feature type="region of interest" description="Disordered" evidence="1">
    <location>
        <begin position="1043"/>
        <end position="1080"/>
    </location>
</feature>
<dbReference type="AlphaFoldDB" id="A0A5C5FYA3"/>
<proteinExistence type="predicted"/>
<sequence length="1080" mass="109228">MDPTASTSQLRTSPTALDTSLSSSASAAASCATDPSPLSPDLVASLQLNLSWLDLRDSPSTSAAASGAGSSSSGSGSGEAPTPAQAGGAASATLAQRRMHRPPMFRRRSKSLDDVDAEEADGMMESLLDERERAAVRVDVAPRARDQLLPPRPTSARSATTSLAESQATSMPTSVTSSSLSTLGGGGGGSEPGPGPRATASGSSHVVLRLPGGAASPMSAESKAASEDRLASWVRSTSQDGLTSAAPPPASPAGSSRGIRLPSLPSRQPYTPVLPSPLSTCSYTSADDEDADREGGFPFPPTPHEASSTPETADTSRPQSLRSSSPPKSAPQTAVPSPGSSPRRLHALPSRPAFQSFASGSTVSSSNATTVAGSPFTPPHPPSALPTVNPPRSPSLARTTAASTSGASPLSVAASPPASSPSSSVAVAAAAARARSHTRGTSASSHSFAPSSYSSQGPRRGSGSGPPLTPPDSISTGPWQHNASAAELAWHEVLSAKFGAGAGSAGGAAGGGGGATGSDSSAGSGAHFGLPAAAVGMLGGGDAAAVRPRLTETGSWGASTGGGTTGLGTGAGGTGGGGGGSPGKKNGWQGNELMGNAAAGTYAARTRDALAELITEHLPGVPLAEHEETVHVVEYGALNSRSCVLVPPVIEHFATREAERNAGLTAAADPDEMLSFQVTHADKPTADFRCLASFLDADPESYLRKSRADLNLDGRIFSTFAARPSGVKVLPKKSVSVGFSAMSLHWPSTDRKYRVAPATLAHGELMAFLSARASEFKPGGLLTLAYIARSEEAALAANSPGTYSPSGSGSPAMGTSPLVEPAAPGAAGPAAVGAGAGAGAGASARRASVPESAATSPTTSVQPRKKDVWAHLTSVLGKAIQRLVSTGLLKPQVARQLLALPLHPRTPRQTQACLRASAHSWDVLDSSIVTMSHPAWTGVEHGTVSVESWADQTIQLVKILWEDEMRSVLRDALGSRGACEWVLDCLWTVAKEKVEEQPPHPLDIDVQLVALRRRERPASVPSSPIEGAEQKLPLGIASVDVMKRVEEGKEGGSESESGVPPAENGAGRQAAPQVGVAASP</sequence>
<dbReference type="InterPro" id="IPR029063">
    <property type="entry name" value="SAM-dependent_MTases_sf"/>
</dbReference>
<dbReference type="SUPFAM" id="SSF53335">
    <property type="entry name" value="S-adenosyl-L-methionine-dependent methyltransferases"/>
    <property type="match status" value="1"/>
</dbReference>
<feature type="compositionally biased region" description="Low complexity" evidence="1">
    <location>
        <begin position="799"/>
        <end position="811"/>
    </location>
</feature>
<feature type="compositionally biased region" description="Pro residues" evidence="1">
    <location>
        <begin position="376"/>
        <end position="393"/>
    </location>
</feature>
<feature type="compositionally biased region" description="Polar residues" evidence="1">
    <location>
        <begin position="853"/>
        <end position="862"/>
    </location>
</feature>
<reference evidence="2 3" key="1">
    <citation type="submission" date="2019-03" db="EMBL/GenBank/DDBJ databases">
        <title>Rhodosporidium diobovatum UCD-FST 08-225 genome sequencing, assembly, and annotation.</title>
        <authorList>
            <person name="Fakankun I.U."/>
            <person name="Fristensky B."/>
            <person name="Levin D.B."/>
        </authorList>
    </citation>
    <scope>NUCLEOTIDE SEQUENCE [LARGE SCALE GENOMIC DNA]</scope>
    <source>
        <strain evidence="2 3">UCD-FST 08-225</strain>
    </source>
</reference>
<keyword evidence="3" id="KW-1185">Reference proteome</keyword>
<feature type="compositionally biased region" description="Low complexity" evidence="1">
    <location>
        <begin position="394"/>
        <end position="461"/>
    </location>
</feature>
<dbReference type="Proteomes" id="UP000311382">
    <property type="component" value="Unassembled WGS sequence"/>
</dbReference>
<evidence type="ECO:0000313" key="2">
    <source>
        <dbReference type="EMBL" id="TNY21853.1"/>
    </source>
</evidence>
<feature type="region of interest" description="Disordered" evidence="1">
    <location>
        <begin position="57"/>
        <end position="118"/>
    </location>
</feature>
<feature type="compositionally biased region" description="Low complexity" evidence="1">
    <location>
        <begin position="316"/>
        <end position="331"/>
    </location>
</feature>
<feature type="compositionally biased region" description="Gly residues" evidence="1">
    <location>
        <begin position="183"/>
        <end position="192"/>
    </location>
</feature>
<feature type="compositionally biased region" description="Low complexity" evidence="1">
    <location>
        <begin position="12"/>
        <end position="36"/>
    </location>
</feature>
<feature type="compositionally biased region" description="Basic residues" evidence="1">
    <location>
        <begin position="97"/>
        <end position="109"/>
    </location>
</feature>
<evidence type="ECO:0000313" key="3">
    <source>
        <dbReference type="Proteomes" id="UP000311382"/>
    </source>
</evidence>
<feature type="compositionally biased region" description="Polar residues" evidence="1">
    <location>
        <begin position="155"/>
        <end position="168"/>
    </location>
</feature>
<accession>A0A5C5FYA3</accession>
<feature type="compositionally biased region" description="Basic and acidic residues" evidence="1">
    <location>
        <begin position="1043"/>
        <end position="1052"/>
    </location>
</feature>
<feature type="compositionally biased region" description="Polar residues" evidence="1">
    <location>
        <begin position="1"/>
        <end position="11"/>
    </location>
</feature>
<organism evidence="2 3">
    <name type="scientific">Rhodotorula diobovata</name>
    <dbReference type="NCBI Taxonomy" id="5288"/>
    <lineage>
        <taxon>Eukaryota</taxon>
        <taxon>Fungi</taxon>
        <taxon>Dikarya</taxon>
        <taxon>Basidiomycota</taxon>
        <taxon>Pucciniomycotina</taxon>
        <taxon>Microbotryomycetes</taxon>
        <taxon>Sporidiobolales</taxon>
        <taxon>Sporidiobolaceae</taxon>
        <taxon>Rhodotorula</taxon>
    </lineage>
</organism>